<protein>
    <submittedName>
        <fullName evidence="5">Putative cupredoxin-like copper-binding protein</fullName>
    </submittedName>
</protein>
<dbReference type="PANTHER" id="PTHR38439:SF3">
    <property type="entry name" value="COPPER-RESISTANT CUPROPROTEIN COPI"/>
    <property type="match status" value="1"/>
</dbReference>
<dbReference type="PANTHER" id="PTHR38439">
    <property type="entry name" value="AURACYANIN-B"/>
    <property type="match status" value="1"/>
</dbReference>
<name>A0A3D9HE66_9PROT</name>
<evidence type="ECO:0000259" key="4">
    <source>
        <dbReference type="Pfam" id="PF13473"/>
    </source>
</evidence>
<proteinExistence type="predicted"/>
<comment type="caution">
    <text evidence="5">The sequence shown here is derived from an EMBL/GenBank/DDBJ whole genome shotgun (WGS) entry which is preliminary data.</text>
</comment>
<feature type="chain" id="PRO_5017783770" evidence="3">
    <location>
        <begin position="31"/>
        <end position="199"/>
    </location>
</feature>
<evidence type="ECO:0000313" key="5">
    <source>
        <dbReference type="EMBL" id="RED47772.1"/>
    </source>
</evidence>
<sequence length="199" mass="21501">MKNFTNKTRQSLTAIGLIMALGLGTGYALASPGGNHNDAIGKPGQEATVDRVIEISLDDNYFDPESIEIRSGETIKFILSNQGDGLHEFNLGTPEMHEAHQEEMAEMMESMNMDGMDHGSMMGMDHDSMGMSNMDKGNMEMGGMEHDSPNSVFVQPGEQAELIWTFGEADNLEFACNVPGHYDSGMVGAFKQAGPADAS</sequence>
<dbReference type="SUPFAM" id="SSF49503">
    <property type="entry name" value="Cupredoxins"/>
    <property type="match status" value="1"/>
</dbReference>
<organism evidence="5 6">
    <name type="scientific">Aestuariispira insulae</name>
    <dbReference type="NCBI Taxonomy" id="1461337"/>
    <lineage>
        <taxon>Bacteria</taxon>
        <taxon>Pseudomonadati</taxon>
        <taxon>Pseudomonadota</taxon>
        <taxon>Alphaproteobacteria</taxon>
        <taxon>Rhodospirillales</taxon>
        <taxon>Kiloniellaceae</taxon>
        <taxon>Aestuariispira</taxon>
    </lineage>
</organism>
<dbReference type="Gene3D" id="2.60.40.420">
    <property type="entry name" value="Cupredoxins - blue copper proteins"/>
    <property type="match status" value="1"/>
</dbReference>
<reference evidence="5 6" key="1">
    <citation type="submission" date="2018-07" db="EMBL/GenBank/DDBJ databases">
        <title>Genomic Encyclopedia of Type Strains, Phase III (KMG-III): the genomes of soil and plant-associated and newly described type strains.</title>
        <authorList>
            <person name="Whitman W."/>
        </authorList>
    </citation>
    <scope>NUCLEOTIDE SEQUENCE [LARGE SCALE GENOMIC DNA]</scope>
    <source>
        <strain evidence="5 6">CECT 8488</strain>
    </source>
</reference>
<dbReference type="InterPro" id="IPR050845">
    <property type="entry name" value="Cu-binding_ET"/>
</dbReference>
<evidence type="ECO:0000256" key="3">
    <source>
        <dbReference type="SAM" id="SignalP"/>
    </source>
</evidence>
<keyword evidence="1" id="KW-0479">Metal-binding</keyword>
<gene>
    <name evidence="5" type="ORF">DFP90_109136</name>
</gene>
<keyword evidence="2" id="KW-0186">Copper</keyword>
<accession>A0A3D9HE66</accession>
<feature type="domain" description="EfeO-type cupredoxin-like" evidence="4">
    <location>
        <begin position="46"/>
        <end position="91"/>
    </location>
</feature>
<dbReference type="GO" id="GO:0046872">
    <property type="term" value="F:metal ion binding"/>
    <property type="evidence" value="ECO:0007669"/>
    <property type="project" value="UniProtKB-KW"/>
</dbReference>
<dbReference type="InterPro" id="IPR008972">
    <property type="entry name" value="Cupredoxin"/>
</dbReference>
<evidence type="ECO:0000256" key="2">
    <source>
        <dbReference type="ARBA" id="ARBA00023008"/>
    </source>
</evidence>
<dbReference type="Pfam" id="PF13473">
    <property type="entry name" value="Cupredoxin_1"/>
    <property type="match status" value="1"/>
</dbReference>
<dbReference type="Proteomes" id="UP000256845">
    <property type="component" value="Unassembled WGS sequence"/>
</dbReference>
<evidence type="ECO:0000256" key="1">
    <source>
        <dbReference type="ARBA" id="ARBA00022723"/>
    </source>
</evidence>
<keyword evidence="6" id="KW-1185">Reference proteome</keyword>
<evidence type="ECO:0000313" key="6">
    <source>
        <dbReference type="Proteomes" id="UP000256845"/>
    </source>
</evidence>
<dbReference type="EMBL" id="QRDW01000009">
    <property type="protein sequence ID" value="RED47772.1"/>
    <property type="molecule type" value="Genomic_DNA"/>
</dbReference>
<keyword evidence="3" id="KW-0732">Signal</keyword>
<dbReference type="InterPro" id="IPR028096">
    <property type="entry name" value="EfeO_Cupredoxin"/>
</dbReference>
<feature type="signal peptide" evidence="3">
    <location>
        <begin position="1"/>
        <end position="30"/>
    </location>
</feature>
<dbReference type="AlphaFoldDB" id="A0A3D9HE66"/>